<dbReference type="EMBL" id="KT366266">
    <property type="protein sequence ID" value="AMB72439.1"/>
    <property type="molecule type" value="mRNA"/>
</dbReference>
<proteinExistence type="evidence at transcript level"/>
<dbReference type="InterPro" id="IPR053085">
    <property type="entry name" value="Jasmonate-induced_protein"/>
</dbReference>
<accession>A0A0Y0SUW7</accession>
<evidence type="ECO:0000313" key="1">
    <source>
        <dbReference type="EMBL" id="AMB72439.1"/>
    </source>
</evidence>
<protein>
    <submittedName>
        <fullName evidence="1">Uncharacterized protein</fullName>
    </submittedName>
</protein>
<organism evidence="1">
    <name type="scientific">Mesembryanthemum crystallinum</name>
    <name type="common">Common ice plant</name>
    <name type="synonym">Cryophytum crystallinum</name>
    <dbReference type="NCBI Taxonomy" id="3544"/>
    <lineage>
        <taxon>Eukaryota</taxon>
        <taxon>Viridiplantae</taxon>
        <taxon>Streptophyta</taxon>
        <taxon>Embryophyta</taxon>
        <taxon>Tracheophyta</taxon>
        <taxon>Spermatophyta</taxon>
        <taxon>Magnoliopsida</taxon>
        <taxon>eudicotyledons</taxon>
        <taxon>Gunneridae</taxon>
        <taxon>Pentapetalae</taxon>
        <taxon>Caryophyllales</taxon>
        <taxon>Aizoaceae</taxon>
        <taxon>Mesembryanthemum</taxon>
        <taxon>Mesembryanthemum subgen. Cryophytum</taxon>
    </lineage>
</organism>
<sequence length="178" mass="19471">MASTQQVHHQTILNEVMKELDSHVSKQNVKVNQEQALTNGAIGNHAKCNLELKSINEYSGHFSTPGPAQILEDGNITKFEHEGTPPQGSKVGVAYHAKGHQWVMAWMVPLQNPATKPALNKVYIEDGPDAEIDWKDIEMKLESSREYSFCPGGLASITQGSVAKLAAAFIDPENPPNN</sequence>
<dbReference type="PANTHER" id="PTHR36482:SF6">
    <property type="entry name" value="JASMONATE-INDUCED PROTEIN HOMOLOG"/>
    <property type="match status" value="1"/>
</dbReference>
<dbReference type="PANTHER" id="PTHR36482">
    <property type="entry name" value="OSJNBA0024J22.15 PROTEIN"/>
    <property type="match status" value="1"/>
</dbReference>
<reference evidence="1" key="1">
    <citation type="submission" date="2015-08" db="EMBL/GenBank/DDBJ databases">
        <authorList>
            <person name="Babu N.S."/>
            <person name="Beckwith C.J."/>
            <person name="Beseler K.G."/>
            <person name="Brison A."/>
            <person name="Carone J.V."/>
            <person name="Caskin T.P."/>
            <person name="Diamond M."/>
            <person name="Durham M.E."/>
            <person name="Foxe J.M."/>
            <person name="Go M."/>
            <person name="Henderson B.A."/>
            <person name="Jones I.B."/>
            <person name="McGettigan J.A."/>
            <person name="Micheletti S.J."/>
            <person name="Nasrallah M.E."/>
            <person name="Ortiz D."/>
            <person name="Piller C.R."/>
            <person name="Privatt S.R."/>
            <person name="Schneider S.L."/>
            <person name="Sharp S."/>
            <person name="Smith T.C."/>
            <person name="Stanton J.D."/>
            <person name="Ullery H.E."/>
            <person name="Wilson R.J."/>
            <person name="Serrano M.G."/>
            <person name="Buck G."/>
            <person name="Lee V."/>
            <person name="Wang Y."/>
            <person name="Carvalho R."/>
            <person name="Voegtly L."/>
            <person name="Shi R."/>
            <person name="Duckworth R."/>
            <person name="Johnson A."/>
            <person name="Loviza R."/>
            <person name="Walstead R."/>
            <person name="Shah Z."/>
            <person name="Kiflezghi M."/>
            <person name="Wade K."/>
            <person name="Ball S.L."/>
            <person name="Bradley K.W."/>
            <person name="Asai D.J."/>
            <person name="Bowman C.A."/>
            <person name="Russell D.A."/>
            <person name="Pope W.H."/>
            <person name="Jacobs-Sera D."/>
            <person name="Hendrix R.W."/>
            <person name="Hatfull G.F."/>
        </authorList>
    </citation>
    <scope>NUCLEOTIDE SEQUENCE</scope>
</reference>
<dbReference type="AlphaFoldDB" id="A0A0Y0SUW7"/>
<name>A0A0Y0SUW7_MESCR</name>